<feature type="compositionally biased region" description="Polar residues" evidence="1">
    <location>
        <begin position="10"/>
        <end position="25"/>
    </location>
</feature>
<organism evidence="2 3">
    <name type="scientific">Talaromyces islandicus</name>
    <name type="common">Penicillium islandicum</name>
    <dbReference type="NCBI Taxonomy" id="28573"/>
    <lineage>
        <taxon>Eukaryota</taxon>
        <taxon>Fungi</taxon>
        <taxon>Dikarya</taxon>
        <taxon>Ascomycota</taxon>
        <taxon>Pezizomycotina</taxon>
        <taxon>Eurotiomycetes</taxon>
        <taxon>Eurotiomycetidae</taxon>
        <taxon>Eurotiales</taxon>
        <taxon>Trichocomaceae</taxon>
        <taxon>Talaromyces</taxon>
        <taxon>Talaromyces sect. Islandici</taxon>
    </lineage>
</organism>
<protein>
    <submittedName>
        <fullName evidence="2">Uncharacterized protein</fullName>
    </submittedName>
</protein>
<feature type="compositionally biased region" description="Low complexity" evidence="1">
    <location>
        <begin position="78"/>
        <end position="89"/>
    </location>
</feature>
<dbReference type="Proteomes" id="UP000054383">
    <property type="component" value="Unassembled WGS sequence"/>
</dbReference>
<feature type="region of interest" description="Disordered" evidence="1">
    <location>
        <begin position="1"/>
        <end position="165"/>
    </location>
</feature>
<dbReference type="OrthoDB" id="5089392at2759"/>
<reference evidence="2 3" key="1">
    <citation type="submission" date="2015-04" db="EMBL/GenBank/DDBJ databases">
        <authorList>
            <person name="Syromyatnikov M.Y."/>
            <person name="Popov V.N."/>
        </authorList>
    </citation>
    <scope>NUCLEOTIDE SEQUENCE [LARGE SCALE GENOMIC DNA]</scope>
    <source>
        <strain evidence="2">WF-38-12</strain>
    </source>
</reference>
<feature type="compositionally biased region" description="Polar residues" evidence="1">
    <location>
        <begin position="65"/>
        <end position="77"/>
    </location>
</feature>
<feature type="compositionally biased region" description="Low complexity" evidence="1">
    <location>
        <begin position="31"/>
        <end position="52"/>
    </location>
</feature>
<dbReference type="AlphaFoldDB" id="A0A0U1LMV7"/>
<keyword evidence="3" id="KW-1185">Reference proteome</keyword>
<sequence length="201" mass="21912">MPDTHPIESEPQTQAQAATGQSHPVSGQPHALSPSSTLSVSTSNTSSAASSTRQTHHRRFFSLGSLENSSTTILNTIRSRSPLPRSSTPVDSKERQKHAQKSSSPSSHTIEPNILRSSSPTEMSPTSSIVSPRPSSSHSRMPSNGIVGVSSTRSRSDRHKRYSGTLNHYGRHSNDWLFGGFSVRDTFRDGIEKLRGHNDRD</sequence>
<evidence type="ECO:0000256" key="1">
    <source>
        <dbReference type="SAM" id="MobiDB-lite"/>
    </source>
</evidence>
<proteinExistence type="predicted"/>
<evidence type="ECO:0000313" key="3">
    <source>
        <dbReference type="Proteomes" id="UP000054383"/>
    </source>
</evidence>
<accession>A0A0U1LMV7</accession>
<dbReference type="EMBL" id="CVMT01000001">
    <property type="protein sequence ID" value="CRG83461.1"/>
    <property type="molecule type" value="Genomic_DNA"/>
</dbReference>
<gene>
    <name evidence="2" type="ORF">PISL3812_00812</name>
</gene>
<feature type="compositionally biased region" description="Polar residues" evidence="1">
    <location>
        <begin position="101"/>
        <end position="110"/>
    </location>
</feature>
<name>A0A0U1LMV7_TALIS</name>
<dbReference type="OMA" id="HSAHKRY"/>
<evidence type="ECO:0000313" key="2">
    <source>
        <dbReference type="EMBL" id="CRG83461.1"/>
    </source>
</evidence>
<feature type="compositionally biased region" description="Low complexity" evidence="1">
    <location>
        <begin position="117"/>
        <end position="143"/>
    </location>
</feature>